<accession>A0ABV9SPT0</accession>
<keyword evidence="1" id="KW-0175">Coiled coil</keyword>
<proteinExistence type="predicted"/>
<keyword evidence="4" id="KW-0378">Hydrolase</keyword>
<dbReference type="SUPFAM" id="SSF55166">
    <property type="entry name" value="Hedgehog/DD-peptidase"/>
    <property type="match status" value="1"/>
</dbReference>
<dbReference type="GO" id="GO:0004180">
    <property type="term" value="F:carboxypeptidase activity"/>
    <property type="evidence" value="ECO:0007669"/>
    <property type="project" value="UniProtKB-KW"/>
</dbReference>
<reference evidence="5" key="1">
    <citation type="journal article" date="2019" name="Int. J. Syst. Evol. Microbiol.">
        <title>The Global Catalogue of Microorganisms (GCM) 10K type strain sequencing project: providing services to taxonomists for standard genome sequencing and annotation.</title>
        <authorList>
            <consortium name="The Broad Institute Genomics Platform"/>
            <consortium name="The Broad Institute Genome Sequencing Center for Infectious Disease"/>
            <person name="Wu L."/>
            <person name="Ma J."/>
        </authorList>
    </citation>
    <scope>NUCLEOTIDE SEQUENCE [LARGE SCALE GENOMIC DNA]</scope>
    <source>
        <strain evidence="5">CGMCC 4.7304</strain>
    </source>
</reference>
<evidence type="ECO:0000256" key="2">
    <source>
        <dbReference type="SAM" id="MobiDB-lite"/>
    </source>
</evidence>
<dbReference type="PANTHER" id="PTHR34385">
    <property type="entry name" value="D-ALANYL-D-ALANINE CARBOXYPEPTIDASE"/>
    <property type="match status" value="1"/>
</dbReference>
<gene>
    <name evidence="4" type="ORF">ACFPCZ_11065</name>
</gene>
<dbReference type="PANTHER" id="PTHR34385:SF1">
    <property type="entry name" value="PEPTIDOGLYCAN L-ALANYL-D-GLUTAMATE ENDOPEPTIDASE CWLK"/>
    <property type="match status" value="1"/>
</dbReference>
<comment type="caution">
    <text evidence="4">The sequence shown here is derived from an EMBL/GenBank/DDBJ whole genome shotgun (WGS) entry which is preliminary data.</text>
</comment>
<feature type="region of interest" description="Disordered" evidence="2">
    <location>
        <begin position="1"/>
        <end position="26"/>
    </location>
</feature>
<evidence type="ECO:0000313" key="5">
    <source>
        <dbReference type="Proteomes" id="UP001595858"/>
    </source>
</evidence>
<evidence type="ECO:0000313" key="4">
    <source>
        <dbReference type="EMBL" id="MFC4867172.1"/>
    </source>
</evidence>
<dbReference type="Pfam" id="PF02557">
    <property type="entry name" value="VanY"/>
    <property type="match status" value="1"/>
</dbReference>
<keyword evidence="4" id="KW-0645">Protease</keyword>
<dbReference type="InterPro" id="IPR003709">
    <property type="entry name" value="VanY-like_core_dom"/>
</dbReference>
<feature type="region of interest" description="Disordered" evidence="2">
    <location>
        <begin position="182"/>
        <end position="214"/>
    </location>
</feature>
<feature type="region of interest" description="Disordered" evidence="2">
    <location>
        <begin position="246"/>
        <end position="301"/>
    </location>
</feature>
<dbReference type="Gene3D" id="3.30.1380.10">
    <property type="match status" value="1"/>
</dbReference>
<organism evidence="4 5">
    <name type="scientific">Streptomonospora arabica</name>
    <dbReference type="NCBI Taxonomy" id="412417"/>
    <lineage>
        <taxon>Bacteria</taxon>
        <taxon>Bacillati</taxon>
        <taxon>Actinomycetota</taxon>
        <taxon>Actinomycetes</taxon>
        <taxon>Streptosporangiales</taxon>
        <taxon>Nocardiopsidaceae</taxon>
        <taxon>Streptomonospora</taxon>
    </lineage>
</organism>
<feature type="compositionally biased region" description="Basic and acidic residues" evidence="2">
    <location>
        <begin position="192"/>
        <end position="214"/>
    </location>
</feature>
<dbReference type="InterPro" id="IPR009045">
    <property type="entry name" value="Zn_M74/Hedgehog-like"/>
</dbReference>
<evidence type="ECO:0000256" key="1">
    <source>
        <dbReference type="SAM" id="Coils"/>
    </source>
</evidence>
<keyword evidence="4" id="KW-0121">Carboxypeptidase</keyword>
<dbReference type="CDD" id="cd14814">
    <property type="entry name" value="Peptidase_M15"/>
    <property type="match status" value="1"/>
</dbReference>
<sequence>MPVPSDRWQIPLPEPSPVPARGGRARRRAAARAAGALCLALWASAPAAAPAGAAGDRGGGPEAAAHEETLADLNTQAARIRARLEGLYDRADEKILDYTAAADRLEDAEEESASAALAAERARVRTEDVREEAADYAAAAYMGADLSPALAWSSAEGPQEVLDRGAGLAHVGQRRGSAVETAGAALSAADTLGDRAEEAEEERREAADEAAEAKDEALEAVAEQEDALAGITAEQSRVHVALQRVRGGAGETGEQEQERERALERARAAAGAQGGPGGSSGGEGGSDGRGGGAADPAEGTCAASGAEGFANGRIPASALCPLPKSGEMLRADAAAAFIELDGAFRDRFGRPMCVTDAYRPFSDQVRLFREKAAGMAASPGTSAHGRGTAVDLCGGVDRLGAAEHAWMAAHAPGFGWRNPPWARGGFEPWHWEYTA</sequence>
<feature type="coiled-coil region" evidence="1">
    <location>
        <begin position="63"/>
        <end position="125"/>
    </location>
</feature>
<dbReference type="InterPro" id="IPR052179">
    <property type="entry name" value="DD-CPase-like"/>
</dbReference>
<keyword evidence="5" id="KW-1185">Reference proteome</keyword>
<dbReference type="EMBL" id="JBHSIY010000008">
    <property type="protein sequence ID" value="MFC4867172.1"/>
    <property type="molecule type" value="Genomic_DNA"/>
</dbReference>
<feature type="compositionally biased region" description="Gly residues" evidence="2">
    <location>
        <begin position="272"/>
        <end position="293"/>
    </location>
</feature>
<evidence type="ECO:0000259" key="3">
    <source>
        <dbReference type="Pfam" id="PF02557"/>
    </source>
</evidence>
<feature type="domain" description="D-alanyl-D-alanine carboxypeptidase-like core" evidence="3">
    <location>
        <begin position="328"/>
        <end position="434"/>
    </location>
</feature>
<dbReference type="RefSeq" id="WP_386699390.1">
    <property type="nucleotide sequence ID" value="NZ_JBHSIY010000008.1"/>
</dbReference>
<dbReference type="Proteomes" id="UP001595858">
    <property type="component" value="Unassembled WGS sequence"/>
</dbReference>
<protein>
    <submittedName>
        <fullName evidence="4">D-alanyl-D-alanine carboxypeptidase family protein</fullName>
    </submittedName>
</protein>
<name>A0ABV9SPT0_9ACTN</name>
<feature type="compositionally biased region" description="Basic and acidic residues" evidence="2">
    <location>
        <begin position="256"/>
        <end position="267"/>
    </location>
</feature>